<dbReference type="InterPro" id="IPR043426">
    <property type="entry name" value="MltB-like"/>
</dbReference>
<dbReference type="InterPro" id="IPR018247">
    <property type="entry name" value="EF_Hand_1_Ca_BS"/>
</dbReference>
<keyword evidence="2" id="KW-0472">Membrane</keyword>
<protein>
    <recommendedName>
        <fullName evidence="3">Transglycosylase SLT domain-containing protein</fullName>
    </recommendedName>
</protein>
<dbReference type="PANTHER" id="PTHR30163:SF8">
    <property type="entry name" value="LYTIC MUREIN TRANSGLYCOSYLASE"/>
    <property type="match status" value="1"/>
</dbReference>
<dbReference type="Gene3D" id="1.10.530.10">
    <property type="match status" value="1"/>
</dbReference>
<keyword evidence="2" id="KW-1133">Transmembrane helix</keyword>
<evidence type="ECO:0000256" key="1">
    <source>
        <dbReference type="SAM" id="MobiDB-lite"/>
    </source>
</evidence>
<dbReference type="Pfam" id="PF13406">
    <property type="entry name" value="SLT_2"/>
    <property type="match status" value="1"/>
</dbReference>
<dbReference type="GO" id="GO:0009253">
    <property type="term" value="P:peptidoglycan catabolic process"/>
    <property type="evidence" value="ECO:0007669"/>
    <property type="project" value="TreeGrafter"/>
</dbReference>
<keyword evidence="5" id="KW-1185">Reference proteome</keyword>
<evidence type="ECO:0000313" key="5">
    <source>
        <dbReference type="Proteomes" id="UP000642070"/>
    </source>
</evidence>
<dbReference type="SUPFAM" id="SSF53955">
    <property type="entry name" value="Lysozyme-like"/>
    <property type="match status" value="1"/>
</dbReference>
<feature type="compositionally biased region" description="Polar residues" evidence="1">
    <location>
        <begin position="32"/>
        <end position="42"/>
    </location>
</feature>
<sequence>MTREREFAILDHVARDDDRTPDPRDEPAETAGQPSTMDTLSVTAIRPPAPERGPDLKIPAQPHVPRHAAPESPGDVLESKQGRLAERRDAVRTWAGRPGGRTMVVGAVILAMLALAFVGGRFIVPATAKPDAGASKTAIPAGTNGGSAAGPETGNAPVPQVPTETPSYSPPPGTKERPADVLAVWAAPRAVKLDIPPVAMQAYGYAELITARTTPKCKLTWTTLAGIAKVESNHGRFNGALLQEDGKSVPTIIGPPLDGQSGRQAIRDTDQGLIDTDKTWDRAVGPMQFLPSTWKQYGIDADNDGVIDINDIDDASLTAAAYLCADGRDLSTLEGWNAAIHAYNVPEEYRAAVFNAANDYGRRDRTG</sequence>
<feature type="transmembrane region" description="Helical" evidence="2">
    <location>
        <begin position="102"/>
        <end position="124"/>
    </location>
</feature>
<dbReference type="Proteomes" id="UP000642070">
    <property type="component" value="Unassembled WGS sequence"/>
</dbReference>
<proteinExistence type="predicted"/>
<dbReference type="PROSITE" id="PS00018">
    <property type="entry name" value="EF_HAND_1"/>
    <property type="match status" value="1"/>
</dbReference>
<feature type="compositionally biased region" description="Basic and acidic residues" evidence="1">
    <location>
        <begin position="1"/>
        <end position="27"/>
    </location>
</feature>
<name>A0A917U4F1_9ACTN</name>
<accession>A0A917U4F1</accession>
<gene>
    <name evidence="4" type="ORF">GCM10007977_068420</name>
</gene>
<keyword evidence="2" id="KW-0812">Transmembrane</keyword>
<dbReference type="GO" id="GO:0008933">
    <property type="term" value="F:peptidoglycan lytic transglycosylase activity"/>
    <property type="evidence" value="ECO:0007669"/>
    <property type="project" value="TreeGrafter"/>
</dbReference>
<dbReference type="EMBL" id="BMPI01000039">
    <property type="protein sequence ID" value="GGM57024.1"/>
    <property type="molecule type" value="Genomic_DNA"/>
</dbReference>
<dbReference type="PANTHER" id="PTHR30163">
    <property type="entry name" value="MEMBRANE-BOUND LYTIC MUREIN TRANSGLYCOSYLASE B"/>
    <property type="match status" value="1"/>
</dbReference>
<feature type="region of interest" description="Disordered" evidence="1">
    <location>
        <begin position="130"/>
        <end position="176"/>
    </location>
</feature>
<feature type="region of interest" description="Disordered" evidence="1">
    <location>
        <begin position="1"/>
        <end position="85"/>
    </location>
</feature>
<reference evidence="4" key="1">
    <citation type="journal article" date="2014" name="Int. J. Syst. Evol. Microbiol.">
        <title>Complete genome sequence of Corynebacterium casei LMG S-19264T (=DSM 44701T), isolated from a smear-ripened cheese.</title>
        <authorList>
            <consortium name="US DOE Joint Genome Institute (JGI-PGF)"/>
            <person name="Walter F."/>
            <person name="Albersmeier A."/>
            <person name="Kalinowski J."/>
            <person name="Ruckert C."/>
        </authorList>
    </citation>
    <scope>NUCLEOTIDE SEQUENCE</scope>
    <source>
        <strain evidence="4">JCM 19831</strain>
    </source>
</reference>
<feature type="domain" description="Transglycosylase SLT" evidence="3">
    <location>
        <begin position="279"/>
        <end position="327"/>
    </location>
</feature>
<comment type="caution">
    <text evidence="4">The sequence shown here is derived from an EMBL/GenBank/DDBJ whole genome shotgun (WGS) entry which is preliminary data.</text>
</comment>
<dbReference type="AlphaFoldDB" id="A0A917U4F1"/>
<evidence type="ECO:0000313" key="4">
    <source>
        <dbReference type="EMBL" id="GGM57024.1"/>
    </source>
</evidence>
<dbReference type="InterPro" id="IPR023346">
    <property type="entry name" value="Lysozyme-like_dom_sf"/>
</dbReference>
<evidence type="ECO:0000256" key="2">
    <source>
        <dbReference type="SAM" id="Phobius"/>
    </source>
</evidence>
<evidence type="ECO:0000259" key="3">
    <source>
        <dbReference type="Pfam" id="PF13406"/>
    </source>
</evidence>
<organism evidence="4 5">
    <name type="scientific">Dactylosporangium sucinum</name>
    <dbReference type="NCBI Taxonomy" id="1424081"/>
    <lineage>
        <taxon>Bacteria</taxon>
        <taxon>Bacillati</taxon>
        <taxon>Actinomycetota</taxon>
        <taxon>Actinomycetes</taxon>
        <taxon>Micromonosporales</taxon>
        <taxon>Micromonosporaceae</taxon>
        <taxon>Dactylosporangium</taxon>
    </lineage>
</organism>
<reference evidence="4" key="2">
    <citation type="submission" date="2020-09" db="EMBL/GenBank/DDBJ databases">
        <authorList>
            <person name="Sun Q."/>
            <person name="Ohkuma M."/>
        </authorList>
    </citation>
    <scope>NUCLEOTIDE SEQUENCE</scope>
    <source>
        <strain evidence="4">JCM 19831</strain>
    </source>
</reference>
<dbReference type="InterPro" id="IPR031304">
    <property type="entry name" value="SLT_2"/>
</dbReference>
<dbReference type="CDD" id="cd13399">
    <property type="entry name" value="Slt35-like"/>
    <property type="match status" value="1"/>
</dbReference>